<comment type="caution">
    <text evidence="2">The sequence shown here is derived from an EMBL/GenBank/DDBJ whole genome shotgun (WGS) entry which is preliminary data.</text>
</comment>
<evidence type="ECO:0000256" key="1">
    <source>
        <dbReference type="SAM" id="MobiDB-lite"/>
    </source>
</evidence>
<gene>
    <name evidence="2" type="ORF">LEA_03387</name>
</gene>
<dbReference type="AlphaFoldDB" id="K1V3U8"/>
<name>K1V3U8_9ZZZZ</name>
<feature type="non-terminal residue" evidence="2">
    <location>
        <position position="41"/>
    </location>
</feature>
<evidence type="ECO:0000313" key="2">
    <source>
        <dbReference type="EMBL" id="EKC78531.1"/>
    </source>
</evidence>
<protein>
    <submittedName>
        <fullName evidence="2">Recombinase</fullName>
    </submittedName>
</protein>
<feature type="compositionally biased region" description="Polar residues" evidence="1">
    <location>
        <begin position="1"/>
        <end position="13"/>
    </location>
</feature>
<proteinExistence type="predicted"/>
<sequence>MAENIENNGCSQRDNAEHEGYVKASRSFNRIWKERDSAQPR</sequence>
<organism evidence="2">
    <name type="scientific">human gut metagenome</name>
    <dbReference type="NCBI Taxonomy" id="408170"/>
    <lineage>
        <taxon>unclassified sequences</taxon>
        <taxon>metagenomes</taxon>
        <taxon>organismal metagenomes</taxon>
    </lineage>
</organism>
<accession>K1V3U8</accession>
<dbReference type="EMBL" id="AJWY01002241">
    <property type="protein sequence ID" value="EKC78531.1"/>
    <property type="molecule type" value="Genomic_DNA"/>
</dbReference>
<reference evidence="2" key="1">
    <citation type="journal article" date="2013" name="Environ. Microbiol.">
        <title>Microbiota from the distal guts of lean and obese adolescents exhibit partial functional redundancy besides clear differences in community structure.</title>
        <authorList>
            <person name="Ferrer M."/>
            <person name="Ruiz A."/>
            <person name="Lanza F."/>
            <person name="Haange S.B."/>
            <person name="Oberbach A."/>
            <person name="Till H."/>
            <person name="Bargiela R."/>
            <person name="Campoy C."/>
            <person name="Segura M.T."/>
            <person name="Richter M."/>
            <person name="von Bergen M."/>
            <person name="Seifert J."/>
            <person name="Suarez A."/>
        </authorList>
    </citation>
    <scope>NUCLEOTIDE SEQUENCE</scope>
</reference>
<feature type="region of interest" description="Disordered" evidence="1">
    <location>
        <begin position="1"/>
        <end position="22"/>
    </location>
</feature>